<reference evidence="6" key="2">
    <citation type="submission" date="2016-11" db="EMBL/GenBank/DDBJ databases">
        <authorList>
            <person name="Jaros S."/>
            <person name="Januszkiewicz K."/>
            <person name="Wedrychowicz H."/>
        </authorList>
    </citation>
    <scope>NUCLEOTIDE SEQUENCE [LARGE SCALE GENOMIC DNA]</scope>
    <source>
        <strain evidence="6">DSM 19859</strain>
    </source>
</reference>
<evidence type="ECO:0000256" key="2">
    <source>
        <dbReference type="ARBA" id="ARBA00022517"/>
    </source>
</evidence>
<evidence type="ECO:0000256" key="3">
    <source>
        <dbReference type="HAMAP-Rule" id="MF_01077"/>
    </source>
</evidence>
<evidence type="ECO:0000313" key="7">
    <source>
        <dbReference type="Proteomes" id="UP000184240"/>
    </source>
</evidence>
<reference evidence="7" key="1">
    <citation type="submission" date="2016-11" db="EMBL/GenBank/DDBJ databases">
        <authorList>
            <person name="Varghese N."/>
            <person name="Submissions S."/>
        </authorList>
    </citation>
    <scope>NUCLEOTIDE SEQUENCE [LARGE SCALE GENOMIC DNA]</scope>
    <source>
        <strain evidence="7">DSM 19859</strain>
    </source>
</reference>
<dbReference type="EMBL" id="QOVN01000003">
    <property type="protein sequence ID" value="RXG29411.1"/>
    <property type="molecule type" value="Genomic_DNA"/>
</dbReference>
<dbReference type="Gene3D" id="3.30.300.70">
    <property type="entry name" value="RimP-like superfamily, N-terminal"/>
    <property type="match status" value="1"/>
</dbReference>
<evidence type="ECO:0000313" key="8">
    <source>
        <dbReference type="Proteomes" id="UP000290037"/>
    </source>
</evidence>
<dbReference type="PANTHER" id="PTHR33867">
    <property type="entry name" value="RIBOSOME MATURATION FACTOR RIMP"/>
    <property type="match status" value="1"/>
</dbReference>
<sequence>MLKEKVTALLQEAFEEYENLFLIDLKIKGNNEIVVVIDGDQGVTVQDCINVSRKVEHNLDREEEDFSLEVMSAGATEPLINIRQYKKNEGRDLEVVLQDGSKITGNLIQVHDEGIVLFWKERVPKEVGKGKMTVEKEEVIAFEAIKQAKVKIKF</sequence>
<dbReference type="STRING" id="573501.SAMN04487999_2236"/>
<keyword evidence="8" id="KW-1185">Reference proteome</keyword>
<organism evidence="6 7">
    <name type="scientific">Leeuwenhoekiella palythoae</name>
    <dbReference type="NCBI Taxonomy" id="573501"/>
    <lineage>
        <taxon>Bacteria</taxon>
        <taxon>Pseudomonadati</taxon>
        <taxon>Bacteroidota</taxon>
        <taxon>Flavobacteriia</taxon>
        <taxon>Flavobacteriales</taxon>
        <taxon>Flavobacteriaceae</taxon>
        <taxon>Leeuwenhoekiella</taxon>
    </lineage>
</organism>
<dbReference type="Proteomes" id="UP000184240">
    <property type="component" value="Unassembled WGS sequence"/>
</dbReference>
<dbReference type="InterPro" id="IPR035956">
    <property type="entry name" value="RimP_N_sf"/>
</dbReference>
<dbReference type="NCBIfam" id="NF002531">
    <property type="entry name" value="PRK02001.1"/>
    <property type="match status" value="1"/>
</dbReference>
<dbReference type="Pfam" id="PF02576">
    <property type="entry name" value="RimP_N"/>
    <property type="match status" value="1"/>
</dbReference>
<evidence type="ECO:0000313" key="5">
    <source>
        <dbReference type="EMBL" id="RXG29411.1"/>
    </source>
</evidence>
<dbReference type="PANTHER" id="PTHR33867:SF1">
    <property type="entry name" value="RIBOSOME MATURATION FACTOR RIMP"/>
    <property type="match status" value="1"/>
</dbReference>
<dbReference type="RefSeq" id="WP_072983092.1">
    <property type="nucleotide sequence ID" value="NZ_FQXT01000004.1"/>
</dbReference>
<dbReference type="AlphaFoldDB" id="A0A1M5YQC2"/>
<proteinExistence type="inferred from homology"/>
<gene>
    <name evidence="3" type="primary">rimP</name>
    <name evidence="5" type="ORF">DSM01_1511</name>
    <name evidence="6" type="ORF">SAMN04487999_2236</name>
</gene>
<dbReference type="HAMAP" id="MF_01077">
    <property type="entry name" value="RimP"/>
    <property type="match status" value="1"/>
</dbReference>
<comment type="function">
    <text evidence="3">Required for maturation of 30S ribosomal subunits.</text>
</comment>
<dbReference type="SUPFAM" id="SSF75420">
    <property type="entry name" value="YhbC-like, N-terminal domain"/>
    <property type="match status" value="1"/>
</dbReference>
<reference evidence="5 8" key="3">
    <citation type="submission" date="2018-07" db="EMBL/GenBank/DDBJ databases">
        <title>Leeuwenhoekiella genomics.</title>
        <authorList>
            <person name="Tahon G."/>
            <person name="Willems A."/>
        </authorList>
    </citation>
    <scope>NUCLEOTIDE SEQUENCE [LARGE SCALE GENOMIC DNA]</scope>
    <source>
        <strain evidence="5 8">LMG 24856</strain>
    </source>
</reference>
<dbReference type="InterPro" id="IPR003728">
    <property type="entry name" value="Ribosome_maturation_RimP"/>
</dbReference>
<dbReference type="Proteomes" id="UP000290037">
    <property type="component" value="Unassembled WGS sequence"/>
</dbReference>
<name>A0A1M5YQC2_9FLAO</name>
<dbReference type="EMBL" id="FQXT01000004">
    <property type="protein sequence ID" value="SHI14256.1"/>
    <property type="molecule type" value="Genomic_DNA"/>
</dbReference>
<evidence type="ECO:0000313" key="6">
    <source>
        <dbReference type="EMBL" id="SHI14256.1"/>
    </source>
</evidence>
<feature type="domain" description="Ribosome maturation factor RimP N-terminal" evidence="4">
    <location>
        <begin position="19"/>
        <end position="75"/>
    </location>
</feature>
<accession>A0A1M5YQC2</accession>
<evidence type="ECO:0000256" key="1">
    <source>
        <dbReference type="ARBA" id="ARBA00022490"/>
    </source>
</evidence>
<dbReference type="InterPro" id="IPR028989">
    <property type="entry name" value="RimP_N"/>
</dbReference>
<evidence type="ECO:0000259" key="4">
    <source>
        <dbReference type="Pfam" id="PF02576"/>
    </source>
</evidence>
<dbReference type="GO" id="GO:0005737">
    <property type="term" value="C:cytoplasm"/>
    <property type="evidence" value="ECO:0007669"/>
    <property type="project" value="UniProtKB-SubCell"/>
</dbReference>
<protein>
    <recommendedName>
        <fullName evidence="3">Ribosome maturation factor RimP</fullName>
    </recommendedName>
</protein>
<comment type="subcellular location">
    <subcellularLocation>
        <location evidence="3">Cytoplasm</location>
    </subcellularLocation>
</comment>
<dbReference type="OrthoDB" id="9789702at2"/>
<keyword evidence="1 3" id="KW-0963">Cytoplasm</keyword>
<comment type="similarity">
    <text evidence="3">Belongs to the RimP family.</text>
</comment>
<keyword evidence="2 3" id="KW-0690">Ribosome biogenesis</keyword>
<dbReference type="GO" id="GO:0042274">
    <property type="term" value="P:ribosomal small subunit biogenesis"/>
    <property type="evidence" value="ECO:0007669"/>
    <property type="project" value="UniProtKB-UniRule"/>
</dbReference>